<reference evidence="2" key="1">
    <citation type="submission" date="2023-06" db="EMBL/GenBank/DDBJ databases">
        <title>Identification and characterization of horizontal gene transfer across gut microbiota members of farm animals based on homology search.</title>
        <authorList>
            <person name="Zeman M."/>
            <person name="Kubasova T."/>
            <person name="Jahodarova E."/>
            <person name="Nykrynova M."/>
            <person name="Rychlik I."/>
        </authorList>
    </citation>
    <scope>NUCLEOTIDE SEQUENCE [LARGE SCALE GENOMIC DNA]</scope>
    <source>
        <strain evidence="2">161_Gplus</strain>
    </source>
</reference>
<proteinExistence type="predicted"/>
<protein>
    <submittedName>
        <fullName evidence="1">Sporulation protein Cse60</fullName>
    </submittedName>
</protein>
<sequence length="69" mass="8049">MQTKIFSESNESLLENEINAWLRRYKKTIDVTNIKFSSSVSTCQLEDDYGRGTYTDHLYSAMIIYKDGE</sequence>
<keyword evidence="2" id="KW-1185">Reference proteome</keyword>
<dbReference type="RefSeq" id="WP_289585542.1">
    <property type="nucleotide sequence ID" value="NZ_JAUDDW010000001.1"/>
</dbReference>
<dbReference type="Proteomes" id="UP001529343">
    <property type="component" value="Unassembled WGS sequence"/>
</dbReference>
<dbReference type="Pfam" id="PF10957">
    <property type="entry name" value="Spore_Cse60"/>
    <property type="match status" value="1"/>
</dbReference>
<evidence type="ECO:0000313" key="2">
    <source>
        <dbReference type="Proteomes" id="UP001529343"/>
    </source>
</evidence>
<accession>A0ABT7UVA7</accession>
<name>A0ABT7UVA7_9LACO</name>
<dbReference type="InterPro" id="IPR020296">
    <property type="entry name" value="Spore_Cse60"/>
</dbReference>
<gene>
    <name evidence="1" type="ORF">QUW44_00170</name>
</gene>
<comment type="caution">
    <text evidence="1">The sequence shown here is derived from an EMBL/GenBank/DDBJ whole genome shotgun (WGS) entry which is preliminary data.</text>
</comment>
<reference evidence="1 2" key="2">
    <citation type="submission" date="2023-06" db="EMBL/GenBank/DDBJ databases">
        <authorList>
            <person name="Zeman M."/>
            <person name="Kubasova T."/>
            <person name="Jahodarova E."/>
            <person name="Nykrynova M."/>
            <person name="Rychlik I."/>
        </authorList>
    </citation>
    <scope>NUCLEOTIDE SEQUENCE [LARGE SCALE GENOMIC DNA]</scope>
    <source>
        <strain evidence="1 2">161_Gplus</strain>
    </source>
</reference>
<dbReference type="EMBL" id="JAUDDW010000001">
    <property type="protein sequence ID" value="MDM8265589.1"/>
    <property type="molecule type" value="Genomic_DNA"/>
</dbReference>
<evidence type="ECO:0000313" key="1">
    <source>
        <dbReference type="EMBL" id="MDM8265589.1"/>
    </source>
</evidence>
<organism evidence="1 2">
    <name type="scientific">Limosilactobacillus pontis</name>
    <dbReference type="NCBI Taxonomy" id="35787"/>
    <lineage>
        <taxon>Bacteria</taxon>
        <taxon>Bacillati</taxon>
        <taxon>Bacillota</taxon>
        <taxon>Bacilli</taxon>
        <taxon>Lactobacillales</taxon>
        <taxon>Lactobacillaceae</taxon>
        <taxon>Limosilactobacillus</taxon>
    </lineage>
</organism>